<evidence type="ECO:0000313" key="7">
    <source>
        <dbReference type="Proteomes" id="UP000664534"/>
    </source>
</evidence>
<evidence type="ECO:0000256" key="2">
    <source>
        <dbReference type="PIRSR" id="PIRSR015753-2"/>
    </source>
</evidence>
<dbReference type="GO" id="GO:0004364">
    <property type="term" value="F:glutathione transferase activity"/>
    <property type="evidence" value="ECO:0007669"/>
    <property type="project" value="InterPro"/>
</dbReference>
<feature type="region of interest" description="Disordered" evidence="4">
    <location>
        <begin position="289"/>
        <end position="312"/>
    </location>
</feature>
<feature type="active site" description="Proton donor/acceptor" evidence="1">
    <location>
        <position position="176"/>
    </location>
</feature>
<dbReference type="InterPro" id="IPR010987">
    <property type="entry name" value="Glutathione-S-Trfase_C-like"/>
</dbReference>
<dbReference type="SFLD" id="SFLDG01148">
    <property type="entry name" value="Xi_(cytGST)"/>
    <property type="match status" value="1"/>
</dbReference>
<comment type="caution">
    <text evidence="6">The sequence shown here is derived from an EMBL/GenBank/DDBJ whole genome shotgun (WGS) entry which is preliminary data.</text>
</comment>
<feature type="site" description="Lowers pKa of active site Cys" evidence="3">
    <location>
        <position position="237"/>
    </location>
</feature>
<gene>
    <name evidence="6" type="ORF">IMSHALPRED_004423</name>
</gene>
<dbReference type="GO" id="GO:0005737">
    <property type="term" value="C:cytoplasm"/>
    <property type="evidence" value="ECO:0007669"/>
    <property type="project" value="TreeGrafter"/>
</dbReference>
<reference evidence="6" key="1">
    <citation type="submission" date="2021-03" db="EMBL/GenBank/DDBJ databases">
        <authorList>
            <person name="Tagirdzhanova G."/>
        </authorList>
    </citation>
    <scope>NUCLEOTIDE SEQUENCE</scope>
</reference>
<dbReference type="OrthoDB" id="2309723at2759"/>
<dbReference type="InterPro" id="IPR047047">
    <property type="entry name" value="GST_Omega-like_C"/>
</dbReference>
<dbReference type="InterPro" id="IPR016639">
    <property type="entry name" value="GST_Omega/GSH"/>
</dbReference>
<dbReference type="Pfam" id="PF13410">
    <property type="entry name" value="GST_C_2"/>
    <property type="match status" value="1"/>
</dbReference>
<feature type="compositionally biased region" description="Acidic residues" evidence="4">
    <location>
        <begin position="301"/>
        <end position="312"/>
    </location>
</feature>
<dbReference type="Proteomes" id="UP000664534">
    <property type="component" value="Unassembled WGS sequence"/>
</dbReference>
<protein>
    <recommendedName>
        <fullName evidence="5">GST C-terminal domain-containing protein</fullName>
    </recommendedName>
</protein>
<name>A0A8H3F9Y3_9LECA</name>
<dbReference type="SUPFAM" id="SSF47616">
    <property type="entry name" value="GST C-terminal domain-like"/>
    <property type="match status" value="1"/>
</dbReference>
<sequence>MPNHPPSDGSWRHRLGTPSFPVQPDRYHLYVGLFCPFAHRAIIVRELKGLNTFLPMSIVKPYPKDNGGWRFPSTDEEYPGSTVDHLFHSKFLHEVYFKSDADYKGKYSVPVLWDKQTNQIVNNESEDIMRMLNHAFDDYLPEGDDRRKLDTYPPELKDKIDHVNSWMMANLNSGVYKAGFADTQEDYEKNCRIVFETLDRLEDMAAGSPTSYILGTTQPTEIDIKLYTTLVRFDTIYQQHFKLMIRSIRHGYPRLNRWLKNMYWNVPGVKETTNFKHIKENYSKSHGDINPKAITPLGPEPEVEPWTEVEKG</sequence>
<feature type="binding site" evidence="2">
    <location>
        <begin position="106"/>
        <end position="109"/>
    </location>
    <ligand>
        <name>glutathione</name>
        <dbReference type="ChEBI" id="CHEBI:57925"/>
    </ligand>
</feature>
<organism evidence="6 7">
    <name type="scientific">Imshaugia aleurites</name>
    <dbReference type="NCBI Taxonomy" id="172621"/>
    <lineage>
        <taxon>Eukaryota</taxon>
        <taxon>Fungi</taxon>
        <taxon>Dikarya</taxon>
        <taxon>Ascomycota</taxon>
        <taxon>Pezizomycotina</taxon>
        <taxon>Lecanoromycetes</taxon>
        <taxon>OSLEUM clade</taxon>
        <taxon>Lecanoromycetidae</taxon>
        <taxon>Lecanorales</taxon>
        <taxon>Lecanorineae</taxon>
        <taxon>Parmeliaceae</taxon>
        <taxon>Imshaugia</taxon>
    </lineage>
</organism>
<dbReference type="SFLD" id="SFLDG01206">
    <property type="entry name" value="Xi.1"/>
    <property type="match status" value="1"/>
</dbReference>
<dbReference type="PIRSF" id="PIRSF015753">
    <property type="entry name" value="GST"/>
    <property type="match status" value="1"/>
</dbReference>
<dbReference type="Gene3D" id="1.20.1050.10">
    <property type="match status" value="1"/>
</dbReference>
<evidence type="ECO:0000259" key="5">
    <source>
        <dbReference type="PROSITE" id="PS50405"/>
    </source>
</evidence>
<dbReference type="InterPro" id="IPR036249">
    <property type="entry name" value="Thioredoxin-like_sf"/>
</dbReference>
<evidence type="ECO:0000256" key="1">
    <source>
        <dbReference type="PIRSR" id="PIRSR015753-1"/>
    </source>
</evidence>
<dbReference type="PANTHER" id="PTHR32419">
    <property type="entry name" value="GLUTATHIONYL-HYDROQUINONE REDUCTASE"/>
    <property type="match status" value="1"/>
</dbReference>
<dbReference type="Pfam" id="PF13409">
    <property type="entry name" value="GST_N_2"/>
    <property type="match status" value="1"/>
</dbReference>
<dbReference type="InterPro" id="IPR040079">
    <property type="entry name" value="Glutathione_S-Trfase"/>
</dbReference>
<dbReference type="PROSITE" id="PS50405">
    <property type="entry name" value="GST_CTER"/>
    <property type="match status" value="1"/>
</dbReference>
<feature type="site" description="Lowers pKa of active site Cys" evidence="3">
    <location>
        <position position="282"/>
    </location>
</feature>
<dbReference type="EMBL" id="CAJPDT010000021">
    <property type="protein sequence ID" value="CAF9918812.1"/>
    <property type="molecule type" value="Genomic_DNA"/>
</dbReference>
<evidence type="ECO:0000256" key="4">
    <source>
        <dbReference type="SAM" id="MobiDB-lite"/>
    </source>
</evidence>
<proteinExistence type="predicted"/>
<feature type="binding site" evidence="2">
    <location>
        <begin position="124"/>
        <end position="125"/>
    </location>
    <ligand>
        <name>glutathione</name>
        <dbReference type="ChEBI" id="CHEBI:57925"/>
    </ligand>
</feature>
<feature type="binding site" evidence="2">
    <location>
        <position position="69"/>
    </location>
    <ligand>
        <name>glutathione</name>
        <dbReference type="ChEBI" id="CHEBI:57925"/>
    </ligand>
</feature>
<dbReference type="CDD" id="cd03190">
    <property type="entry name" value="GST_C_Omega_like"/>
    <property type="match status" value="1"/>
</dbReference>
<dbReference type="Gene3D" id="3.40.30.10">
    <property type="entry name" value="Glutaredoxin"/>
    <property type="match status" value="1"/>
</dbReference>
<dbReference type="AlphaFoldDB" id="A0A8H3F9Y3"/>
<accession>A0A8H3F9Y3</accession>
<dbReference type="InterPro" id="IPR004045">
    <property type="entry name" value="Glutathione_S-Trfase_N"/>
</dbReference>
<feature type="active site" description="Nucleophile" evidence="1">
    <location>
        <position position="35"/>
    </location>
</feature>
<dbReference type="PANTHER" id="PTHR32419:SF23">
    <property type="entry name" value="GLUTATHIONE S-TRANSFERASE (EUROFUNG)"/>
    <property type="match status" value="1"/>
</dbReference>
<dbReference type="InterPro" id="IPR036282">
    <property type="entry name" value="Glutathione-S-Trfase_C_sf"/>
</dbReference>
<evidence type="ECO:0000256" key="3">
    <source>
        <dbReference type="PIRSR" id="PIRSR015753-3"/>
    </source>
</evidence>
<evidence type="ECO:0000313" key="6">
    <source>
        <dbReference type="EMBL" id="CAF9918812.1"/>
    </source>
</evidence>
<keyword evidence="7" id="KW-1185">Reference proteome</keyword>
<feature type="domain" description="GST C-terminal" evidence="5">
    <location>
        <begin position="153"/>
        <end position="285"/>
    </location>
</feature>
<dbReference type="SFLD" id="SFLDS00019">
    <property type="entry name" value="Glutathione_Transferase_(cytos"/>
    <property type="match status" value="1"/>
</dbReference>
<dbReference type="SUPFAM" id="SSF52833">
    <property type="entry name" value="Thioredoxin-like"/>
    <property type="match status" value="1"/>
</dbReference>